<comment type="caution">
    <text evidence="3">The sequence shown here is derived from an EMBL/GenBank/DDBJ whole genome shotgun (WGS) entry which is preliminary data.</text>
</comment>
<feature type="region of interest" description="Disordered" evidence="1">
    <location>
        <begin position="1"/>
        <end position="75"/>
    </location>
</feature>
<keyword evidence="4" id="KW-1185">Reference proteome</keyword>
<evidence type="ECO:0000256" key="1">
    <source>
        <dbReference type="SAM" id="MobiDB-lite"/>
    </source>
</evidence>
<dbReference type="Proteomes" id="UP000224634">
    <property type="component" value="Unassembled WGS sequence"/>
</dbReference>
<evidence type="ECO:0000313" key="3">
    <source>
        <dbReference type="EMBL" id="PGH08752.1"/>
    </source>
</evidence>
<gene>
    <name evidence="3" type="ORF">AJ80_07790</name>
</gene>
<organism evidence="3 4">
    <name type="scientific">Polytolypa hystricis (strain UAMH7299)</name>
    <dbReference type="NCBI Taxonomy" id="1447883"/>
    <lineage>
        <taxon>Eukaryota</taxon>
        <taxon>Fungi</taxon>
        <taxon>Dikarya</taxon>
        <taxon>Ascomycota</taxon>
        <taxon>Pezizomycotina</taxon>
        <taxon>Eurotiomycetes</taxon>
        <taxon>Eurotiomycetidae</taxon>
        <taxon>Onygenales</taxon>
        <taxon>Onygenales incertae sedis</taxon>
        <taxon>Polytolypa</taxon>
    </lineage>
</organism>
<dbReference type="OrthoDB" id="4085451at2759"/>
<name>A0A2B7XJ72_POLH7</name>
<dbReference type="EMBL" id="PDNA01000157">
    <property type="protein sequence ID" value="PGH08752.1"/>
    <property type="molecule type" value="Genomic_DNA"/>
</dbReference>
<feature type="compositionally biased region" description="Low complexity" evidence="1">
    <location>
        <begin position="1"/>
        <end position="16"/>
    </location>
</feature>
<feature type="compositionally biased region" description="Polar residues" evidence="1">
    <location>
        <begin position="24"/>
        <end position="34"/>
    </location>
</feature>
<dbReference type="InterPro" id="IPR054448">
    <property type="entry name" value="HTH_put_ascomycetes"/>
</dbReference>
<accession>A0A2B7XJ72</accession>
<proteinExistence type="predicted"/>
<reference evidence="3 4" key="1">
    <citation type="submission" date="2017-10" db="EMBL/GenBank/DDBJ databases">
        <title>Comparative genomics in systemic dimorphic fungi from Ajellomycetaceae.</title>
        <authorList>
            <person name="Munoz J.F."/>
            <person name="Mcewen J.G."/>
            <person name="Clay O.K."/>
            <person name="Cuomo C.A."/>
        </authorList>
    </citation>
    <scope>NUCLEOTIDE SEQUENCE [LARGE SCALE GENOMIC DNA]</scope>
    <source>
        <strain evidence="3 4">UAMH7299</strain>
    </source>
</reference>
<evidence type="ECO:0000313" key="4">
    <source>
        <dbReference type="Proteomes" id="UP000224634"/>
    </source>
</evidence>
<feature type="domain" description="Helix-turn-helix" evidence="2">
    <location>
        <begin position="160"/>
        <end position="203"/>
    </location>
</feature>
<evidence type="ECO:0000259" key="2">
    <source>
        <dbReference type="Pfam" id="PF22943"/>
    </source>
</evidence>
<dbReference type="Pfam" id="PF22943">
    <property type="entry name" value="HTH_68"/>
    <property type="match status" value="1"/>
</dbReference>
<feature type="compositionally biased region" description="Basic and acidic residues" evidence="1">
    <location>
        <begin position="62"/>
        <end position="75"/>
    </location>
</feature>
<sequence length="206" mass="21984">MGSAASKPAKAAASAAVRRRQYPKQASPSTTKTATVAGKRSVAPGQPAGSAAVPRQTGPVYHSKEKASATKSEAIDLDARDPHFAASLRALGPVTPFPTLSHSSTFHNPHNNNVNVNNPHSRPPQANPSFLILSSRAQLAREADAELESLGRASQQDRRFLDVVSLRQVVGMRERGVSDRVIERQFRLGEGVLEELGPRGVVGEAR</sequence>
<dbReference type="AlphaFoldDB" id="A0A2B7XJ72"/>
<protein>
    <recommendedName>
        <fullName evidence="2">Helix-turn-helix domain-containing protein</fullName>
    </recommendedName>
</protein>
<dbReference type="STRING" id="1447883.A0A2B7XJ72"/>